<evidence type="ECO:0000256" key="4">
    <source>
        <dbReference type="ARBA" id="ARBA00023136"/>
    </source>
</evidence>
<feature type="transmembrane region" description="Helical" evidence="6">
    <location>
        <begin position="458"/>
        <end position="481"/>
    </location>
</feature>
<evidence type="ECO:0000256" key="5">
    <source>
        <dbReference type="SAM" id="MobiDB-lite"/>
    </source>
</evidence>
<feature type="domain" description="Major facilitator superfamily (MFS) profile" evidence="7">
    <location>
        <begin position="126"/>
        <end position="546"/>
    </location>
</feature>
<accession>A0A6L2Q2V7</accession>
<organism evidence="8 9">
    <name type="scientific">Coptotermes formosanus</name>
    <name type="common">Formosan subterranean termite</name>
    <dbReference type="NCBI Taxonomy" id="36987"/>
    <lineage>
        <taxon>Eukaryota</taxon>
        <taxon>Metazoa</taxon>
        <taxon>Ecdysozoa</taxon>
        <taxon>Arthropoda</taxon>
        <taxon>Hexapoda</taxon>
        <taxon>Insecta</taxon>
        <taxon>Pterygota</taxon>
        <taxon>Neoptera</taxon>
        <taxon>Polyneoptera</taxon>
        <taxon>Dictyoptera</taxon>
        <taxon>Blattodea</taxon>
        <taxon>Blattoidea</taxon>
        <taxon>Termitoidae</taxon>
        <taxon>Rhinotermitidae</taxon>
        <taxon>Coptotermes</taxon>
    </lineage>
</organism>
<dbReference type="Proteomes" id="UP000502823">
    <property type="component" value="Unassembled WGS sequence"/>
</dbReference>
<feature type="transmembrane region" description="Helical" evidence="6">
    <location>
        <begin position="434"/>
        <end position="452"/>
    </location>
</feature>
<gene>
    <name evidence="8" type="ORF">Cfor_11276</name>
</gene>
<dbReference type="Pfam" id="PF00083">
    <property type="entry name" value="Sugar_tr"/>
    <property type="match status" value="1"/>
</dbReference>
<evidence type="ECO:0000259" key="7">
    <source>
        <dbReference type="PROSITE" id="PS50850"/>
    </source>
</evidence>
<dbReference type="GO" id="GO:0016020">
    <property type="term" value="C:membrane"/>
    <property type="evidence" value="ECO:0007669"/>
    <property type="project" value="UniProtKB-SubCell"/>
</dbReference>
<comment type="caution">
    <text evidence="8">The sequence shown here is derived from an EMBL/GenBank/DDBJ whole genome shotgun (WGS) entry which is preliminary data.</text>
</comment>
<dbReference type="AlphaFoldDB" id="A0A6L2Q2V7"/>
<dbReference type="Gene3D" id="1.20.1250.20">
    <property type="entry name" value="MFS general substrate transporter like domains"/>
    <property type="match status" value="1"/>
</dbReference>
<sequence length="584" mass="65128">MQIPGKFTALQHLVKRNALCGKLIRSFVSSVDKDERRKEDNSDEVQSSIGNFGRWQMWICFWLFIQKFPVAWHSLGIVFLAPPVESWCKRPATLQNMTDEQWWNMSQPFATSGPQGRDSCRMYVDNYNAHSYNGPPAGQSTVACVDWEYDRSVFQETIVTQWDLVCERKQLANVAQTVFMFGILMGSVVFGMLADRFGRKQPLVIACMMQVVFGSACAFMPWFEGFLVMRFFTAAAVGGSMITSFVICTEILGGWWRMALAVLNHIPFSLGHTTLPAIAYYARDWHTFQLAISLPALLLIAYWWVLPESPRWLLAVGREDEAISILEQAAKRNKLNTECIAQKIHSARILKSKTVEDSRKPNVLDLFRTPNMRLKTLCMYFNWIVCGLCFYGLAQYMGQLGGNIFINVAISGLIELPGMSLCIYLMGRFGRKRTLLSSQMLAAVSCLFIIAVPQQPEWPLVALAALGIVGMSIAFPTVYLYSAELFPTVVRNVGVGSSSMCARFGSMVAPYITSLSTFGVFVPPLVFATGPLFGALLCILLPETANAELPDTLEEGENFGKKINKAKTTKGSSNNGYVAEDSPL</sequence>
<dbReference type="SUPFAM" id="SSF103473">
    <property type="entry name" value="MFS general substrate transporter"/>
    <property type="match status" value="1"/>
</dbReference>
<dbReference type="InterPro" id="IPR036259">
    <property type="entry name" value="MFS_trans_sf"/>
</dbReference>
<keyword evidence="9" id="KW-1185">Reference proteome</keyword>
<feature type="transmembrane region" description="Helical" evidence="6">
    <location>
        <begin position="377"/>
        <end position="398"/>
    </location>
</feature>
<feature type="transmembrane region" description="Helical" evidence="6">
    <location>
        <begin position="203"/>
        <end position="223"/>
    </location>
</feature>
<dbReference type="PANTHER" id="PTHR24064">
    <property type="entry name" value="SOLUTE CARRIER FAMILY 22 MEMBER"/>
    <property type="match status" value="1"/>
</dbReference>
<dbReference type="InterPro" id="IPR020846">
    <property type="entry name" value="MFS_dom"/>
</dbReference>
<dbReference type="EMBL" id="BLKM01000881">
    <property type="protein sequence ID" value="GFG39211.1"/>
    <property type="molecule type" value="Genomic_DNA"/>
</dbReference>
<keyword evidence="3 6" id="KW-1133">Transmembrane helix</keyword>
<name>A0A6L2Q2V7_COPFO</name>
<dbReference type="OrthoDB" id="5296287at2759"/>
<keyword evidence="2 6" id="KW-0812">Transmembrane</keyword>
<feature type="region of interest" description="Disordered" evidence="5">
    <location>
        <begin position="564"/>
        <end position="584"/>
    </location>
</feature>
<feature type="transmembrane region" description="Helical" evidence="6">
    <location>
        <begin position="404"/>
        <end position="427"/>
    </location>
</feature>
<protein>
    <recommendedName>
        <fullName evidence="7">Major facilitator superfamily (MFS) profile domain-containing protein</fullName>
    </recommendedName>
</protein>
<feature type="transmembrane region" description="Helical" evidence="6">
    <location>
        <begin position="260"/>
        <end position="282"/>
    </location>
</feature>
<dbReference type="GO" id="GO:0022857">
    <property type="term" value="F:transmembrane transporter activity"/>
    <property type="evidence" value="ECO:0007669"/>
    <property type="project" value="InterPro"/>
</dbReference>
<evidence type="ECO:0000256" key="2">
    <source>
        <dbReference type="ARBA" id="ARBA00022692"/>
    </source>
</evidence>
<evidence type="ECO:0000256" key="3">
    <source>
        <dbReference type="ARBA" id="ARBA00022989"/>
    </source>
</evidence>
<keyword evidence="4 6" id="KW-0472">Membrane</keyword>
<evidence type="ECO:0000313" key="9">
    <source>
        <dbReference type="Proteomes" id="UP000502823"/>
    </source>
</evidence>
<reference evidence="9" key="1">
    <citation type="submission" date="2020-01" db="EMBL/GenBank/DDBJ databases">
        <title>Draft genome sequence of the Termite Coptotermes fromosanus.</title>
        <authorList>
            <person name="Itakura S."/>
            <person name="Yosikawa Y."/>
            <person name="Umezawa K."/>
        </authorList>
    </citation>
    <scope>NUCLEOTIDE SEQUENCE [LARGE SCALE GENOMIC DNA]</scope>
</reference>
<feature type="transmembrane region" description="Helical" evidence="6">
    <location>
        <begin position="174"/>
        <end position="194"/>
    </location>
</feature>
<dbReference type="PROSITE" id="PS50850">
    <property type="entry name" value="MFS"/>
    <property type="match status" value="1"/>
</dbReference>
<proteinExistence type="predicted"/>
<dbReference type="InParanoid" id="A0A6L2Q2V7"/>
<feature type="transmembrane region" description="Helical" evidence="6">
    <location>
        <begin position="288"/>
        <end position="306"/>
    </location>
</feature>
<dbReference type="InterPro" id="IPR005828">
    <property type="entry name" value="MFS_sugar_transport-like"/>
</dbReference>
<evidence type="ECO:0000313" key="8">
    <source>
        <dbReference type="EMBL" id="GFG39211.1"/>
    </source>
</evidence>
<evidence type="ECO:0000256" key="1">
    <source>
        <dbReference type="ARBA" id="ARBA00004141"/>
    </source>
</evidence>
<feature type="transmembrane region" description="Helical" evidence="6">
    <location>
        <begin position="229"/>
        <end position="248"/>
    </location>
</feature>
<evidence type="ECO:0000256" key="6">
    <source>
        <dbReference type="SAM" id="Phobius"/>
    </source>
</evidence>
<dbReference type="CDD" id="cd17317">
    <property type="entry name" value="MFS_SLC22"/>
    <property type="match status" value="1"/>
</dbReference>
<comment type="subcellular location">
    <subcellularLocation>
        <location evidence="1">Membrane</location>
        <topology evidence="1">Multi-pass membrane protein</topology>
    </subcellularLocation>
</comment>